<evidence type="ECO:0000256" key="3">
    <source>
        <dbReference type="ARBA" id="ARBA00022801"/>
    </source>
</evidence>
<evidence type="ECO:0000256" key="1">
    <source>
        <dbReference type="ARBA" id="ARBA00022543"/>
    </source>
</evidence>
<dbReference type="InterPro" id="IPR003018">
    <property type="entry name" value="GAF"/>
</dbReference>
<keyword evidence="5" id="KW-0675">Receptor</keyword>
<proteinExistence type="predicted"/>
<evidence type="ECO:0000259" key="6">
    <source>
        <dbReference type="PROSITE" id="PS50046"/>
    </source>
</evidence>
<keyword evidence="8" id="KW-1185">Reference proteome</keyword>
<dbReference type="SUPFAM" id="SSF55785">
    <property type="entry name" value="PYP-like sensor domain (PAS domain)"/>
    <property type="match status" value="1"/>
</dbReference>
<dbReference type="InterPro" id="IPR043150">
    <property type="entry name" value="Phytochrome_PHY_sf"/>
</dbReference>
<dbReference type="InterPro" id="IPR001932">
    <property type="entry name" value="PPM-type_phosphatase-like_dom"/>
</dbReference>
<dbReference type="PANTHER" id="PTHR43156">
    <property type="entry name" value="STAGE II SPORULATION PROTEIN E-RELATED"/>
    <property type="match status" value="1"/>
</dbReference>
<dbReference type="Pfam" id="PF07228">
    <property type="entry name" value="SpoIIE"/>
    <property type="match status" value="1"/>
</dbReference>
<dbReference type="InterPro" id="IPR013654">
    <property type="entry name" value="PAS_2"/>
</dbReference>
<dbReference type="Gene3D" id="3.30.450.40">
    <property type="match status" value="1"/>
</dbReference>
<sequence length="739" mass="78945">MTLPEPDLDECAREPIQYPGSVQPHGVMIVVHPERHTLLTASENLTEFVPGAPSAPGTPVAEMLGDQLWSEVAQRVADDDLLEPVRWGGPAGGPWAGRAVDVLVHHAGPGRLVVELEAVTDVSLGRSVSLSATNTQISRLRMAPDNGAVFERLVAAVQRVTGFDRVMVYRFDREWNGEVIAERRRPDLEPFLGQQYPAADIPAQARRLYVLNRLRFIVDSHAGAARLVPRVPGDDGGELDLSYAPLRSVSPVHLEYLRGMGVRASMSVSMVRGGALWGLIACHHYDGPLQPSHDERAAADFLVQAAMEIVTTRETTDDAARLAAGQQQVDQLLPVLQQPQLSPVEALATADLALVAGLADADGVLLRHGAVRASWGEVPGAALADQVATALARTDGIPAFTDHLEALRPGLGSEAVAGAMVLPLAPGSWILWVKRAVERTVRWAGDPHDKTVTVRADGSARIGPRRSFEVAEEKLRGRSTPWDLWQVQAVTSLGTAATAQMRRYEREAVSIVEDLHDALRPAGLPSVPGAELEVRYLPAPEGRFAGDWWDCFELPDGRLALVVGDVTGHGSSVTATMTQLRTALRAYLLEGAPPAETLARLDSLAHLVFRPTLATVVLALYDSVTGELEVARAGHPHPVLARADGAGPLLVTARPPIGLGVEVVAGSWSGTLAPGESLVLYSDGLSEHRSLSPDEGIQRVADTVGAAGALPLNAVADLLIDSVPAARTDDTTLLIVRRR</sequence>
<dbReference type="SUPFAM" id="SSF81606">
    <property type="entry name" value="PP2C-like"/>
    <property type="match status" value="1"/>
</dbReference>
<feature type="domain" description="Phytochrome chromophore attachment site" evidence="6">
    <location>
        <begin position="145"/>
        <end position="304"/>
    </location>
</feature>
<dbReference type="Gene3D" id="3.60.40.10">
    <property type="entry name" value="PPM-type phosphatase domain"/>
    <property type="match status" value="1"/>
</dbReference>
<dbReference type="Gene3D" id="3.30.450.270">
    <property type="match status" value="1"/>
</dbReference>
<evidence type="ECO:0000313" key="7">
    <source>
        <dbReference type="EMBL" id="GAA3612483.1"/>
    </source>
</evidence>
<evidence type="ECO:0000256" key="4">
    <source>
        <dbReference type="ARBA" id="ARBA00022991"/>
    </source>
</evidence>
<dbReference type="InterPro" id="IPR029016">
    <property type="entry name" value="GAF-like_dom_sf"/>
</dbReference>
<evidence type="ECO:0000313" key="8">
    <source>
        <dbReference type="Proteomes" id="UP001501074"/>
    </source>
</evidence>
<dbReference type="EMBL" id="BAAAZO010000004">
    <property type="protein sequence ID" value="GAA3612483.1"/>
    <property type="molecule type" value="Genomic_DNA"/>
</dbReference>
<organism evidence="7 8">
    <name type="scientific">Kineosporia mesophila</name>
    <dbReference type="NCBI Taxonomy" id="566012"/>
    <lineage>
        <taxon>Bacteria</taxon>
        <taxon>Bacillati</taxon>
        <taxon>Actinomycetota</taxon>
        <taxon>Actinomycetes</taxon>
        <taxon>Kineosporiales</taxon>
        <taxon>Kineosporiaceae</taxon>
        <taxon>Kineosporia</taxon>
    </lineage>
</organism>
<dbReference type="Pfam" id="PF08446">
    <property type="entry name" value="PAS_2"/>
    <property type="match status" value="1"/>
</dbReference>
<accession>A0ABP6ZK73</accession>
<dbReference type="InterPro" id="IPR052016">
    <property type="entry name" value="Bact_Sigma-Reg"/>
</dbReference>
<reference evidence="8" key="1">
    <citation type="journal article" date="2019" name="Int. J. Syst. Evol. Microbiol.">
        <title>The Global Catalogue of Microorganisms (GCM) 10K type strain sequencing project: providing services to taxonomists for standard genome sequencing and annotation.</title>
        <authorList>
            <consortium name="The Broad Institute Genomics Platform"/>
            <consortium name="The Broad Institute Genome Sequencing Center for Infectious Disease"/>
            <person name="Wu L."/>
            <person name="Ma J."/>
        </authorList>
    </citation>
    <scope>NUCLEOTIDE SEQUENCE [LARGE SCALE GENOMIC DNA]</scope>
    <source>
        <strain evidence="8">JCM 16902</strain>
    </source>
</reference>
<keyword evidence="2" id="KW-0716">Sensory transduction</keyword>
<evidence type="ECO:0000256" key="5">
    <source>
        <dbReference type="ARBA" id="ARBA00023170"/>
    </source>
</evidence>
<keyword evidence="4" id="KW-0157">Chromophore</keyword>
<keyword evidence="1" id="KW-0600">Photoreceptor protein</keyword>
<dbReference type="PRINTS" id="PR01033">
    <property type="entry name" value="PHYTOCHROME"/>
</dbReference>
<dbReference type="InterPro" id="IPR001294">
    <property type="entry name" value="Phytochrome"/>
</dbReference>
<dbReference type="InterPro" id="IPR035965">
    <property type="entry name" value="PAS-like_dom_sf"/>
</dbReference>
<dbReference type="PANTHER" id="PTHR43156:SF2">
    <property type="entry name" value="STAGE II SPORULATION PROTEIN E"/>
    <property type="match status" value="1"/>
</dbReference>
<protein>
    <recommendedName>
        <fullName evidence="6">Phytochrome chromophore attachment site domain-containing protein</fullName>
    </recommendedName>
</protein>
<keyword evidence="3" id="KW-0378">Hydrolase</keyword>
<dbReference type="Gene3D" id="3.30.450.20">
    <property type="entry name" value="PAS domain"/>
    <property type="match status" value="1"/>
</dbReference>
<dbReference type="SMART" id="SM00065">
    <property type="entry name" value="GAF"/>
    <property type="match status" value="1"/>
</dbReference>
<evidence type="ECO:0000256" key="2">
    <source>
        <dbReference type="ARBA" id="ARBA00022606"/>
    </source>
</evidence>
<dbReference type="SMART" id="SM00331">
    <property type="entry name" value="PP2C_SIG"/>
    <property type="match status" value="1"/>
</dbReference>
<dbReference type="Proteomes" id="UP001501074">
    <property type="component" value="Unassembled WGS sequence"/>
</dbReference>
<dbReference type="InterPro" id="IPR036457">
    <property type="entry name" value="PPM-type-like_dom_sf"/>
</dbReference>
<dbReference type="PROSITE" id="PS50046">
    <property type="entry name" value="PHYTOCHROME_2"/>
    <property type="match status" value="1"/>
</dbReference>
<comment type="caution">
    <text evidence="7">The sequence shown here is derived from an EMBL/GenBank/DDBJ whole genome shotgun (WGS) entry which is preliminary data.</text>
</comment>
<name>A0ABP6ZK73_9ACTN</name>
<dbReference type="Pfam" id="PF00360">
    <property type="entry name" value="PHY"/>
    <property type="match status" value="1"/>
</dbReference>
<gene>
    <name evidence="7" type="ORF">GCM10022223_30730</name>
</gene>
<dbReference type="SUPFAM" id="SSF55781">
    <property type="entry name" value="GAF domain-like"/>
    <property type="match status" value="2"/>
</dbReference>
<dbReference type="RefSeq" id="WP_231482069.1">
    <property type="nucleotide sequence ID" value="NZ_BAAAZO010000004.1"/>
</dbReference>
<dbReference type="InterPro" id="IPR013515">
    <property type="entry name" value="Phytochrome_cen-reg"/>
</dbReference>
<dbReference type="Pfam" id="PF01590">
    <property type="entry name" value="GAF"/>
    <property type="match status" value="1"/>
</dbReference>
<dbReference type="InterPro" id="IPR016132">
    <property type="entry name" value="Phyto_chromo_attachment"/>
</dbReference>